<evidence type="ECO:0000313" key="6">
    <source>
        <dbReference type="Proteomes" id="UP000031327"/>
    </source>
</evidence>
<comment type="subcellular location">
    <subcellularLocation>
        <location evidence="1">Cell envelope</location>
    </subcellularLocation>
</comment>
<dbReference type="Gene3D" id="2.40.420.20">
    <property type="match status" value="1"/>
</dbReference>
<proteinExistence type="predicted"/>
<dbReference type="PANTHER" id="PTHR32347">
    <property type="entry name" value="EFFLUX SYSTEM COMPONENT YKNX-RELATED"/>
    <property type="match status" value="1"/>
</dbReference>
<feature type="transmembrane region" description="Helical" evidence="4">
    <location>
        <begin position="21"/>
        <end position="39"/>
    </location>
</feature>
<dbReference type="EMBL" id="JWIC01000004">
    <property type="protein sequence ID" value="KID58485.1"/>
    <property type="molecule type" value="Genomic_DNA"/>
</dbReference>
<evidence type="ECO:0000256" key="2">
    <source>
        <dbReference type="ARBA" id="ARBA00023054"/>
    </source>
</evidence>
<evidence type="ECO:0000313" key="5">
    <source>
        <dbReference type="EMBL" id="KID58485.1"/>
    </source>
</evidence>
<dbReference type="AlphaFoldDB" id="A0A0C1QGL1"/>
<dbReference type="GO" id="GO:0030313">
    <property type="term" value="C:cell envelope"/>
    <property type="evidence" value="ECO:0007669"/>
    <property type="project" value="UniProtKB-SubCell"/>
</dbReference>
<organism evidence="5 6">
    <name type="scientific">Pseudoalteromonas luteoviolacea</name>
    <dbReference type="NCBI Taxonomy" id="43657"/>
    <lineage>
        <taxon>Bacteria</taxon>
        <taxon>Pseudomonadati</taxon>
        <taxon>Pseudomonadota</taxon>
        <taxon>Gammaproteobacteria</taxon>
        <taxon>Alteromonadales</taxon>
        <taxon>Pseudoalteromonadaceae</taxon>
        <taxon>Pseudoalteromonas</taxon>
    </lineage>
</organism>
<comment type="caution">
    <text evidence="5">The sequence shown here is derived from an EMBL/GenBank/DDBJ whole genome shotgun (WGS) entry which is preliminary data.</text>
</comment>
<keyword evidence="4" id="KW-0812">Transmembrane</keyword>
<evidence type="ECO:0000256" key="1">
    <source>
        <dbReference type="ARBA" id="ARBA00004196"/>
    </source>
</evidence>
<dbReference type="RefSeq" id="WP_039608774.1">
    <property type="nucleotide sequence ID" value="NZ_JWIC01000004.1"/>
</dbReference>
<evidence type="ECO:0000256" key="4">
    <source>
        <dbReference type="SAM" id="Phobius"/>
    </source>
</evidence>
<name>A0A0C1QGL1_9GAMM</name>
<reference evidence="5 6" key="1">
    <citation type="submission" date="2014-12" db="EMBL/GenBank/DDBJ databases">
        <title>Draft Genome Sequence of Pseudoalteromonas luteoviolacea HI1.</title>
        <authorList>
            <person name="Asahina A.Y."/>
            <person name="Hadfield M.G."/>
        </authorList>
    </citation>
    <scope>NUCLEOTIDE SEQUENCE [LARGE SCALE GENOMIC DNA]</scope>
    <source>
        <strain evidence="5 6">HI1</strain>
    </source>
</reference>
<dbReference type="Gene3D" id="1.10.287.470">
    <property type="entry name" value="Helix hairpin bin"/>
    <property type="match status" value="1"/>
</dbReference>
<keyword evidence="4" id="KW-0472">Membrane</keyword>
<protein>
    <submittedName>
        <fullName evidence="5">RND transporter</fullName>
    </submittedName>
</protein>
<dbReference type="PANTHER" id="PTHR32347:SF14">
    <property type="entry name" value="EFFLUX SYSTEM COMPONENT YKNX-RELATED"/>
    <property type="match status" value="1"/>
</dbReference>
<dbReference type="Proteomes" id="UP000031327">
    <property type="component" value="Unassembled WGS sequence"/>
</dbReference>
<dbReference type="Gene3D" id="2.40.50.100">
    <property type="match status" value="1"/>
</dbReference>
<evidence type="ECO:0000256" key="3">
    <source>
        <dbReference type="SAM" id="Coils"/>
    </source>
</evidence>
<dbReference type="OrthoDB" id="5752864at2"/>
<dbReference type="InterPro" id="IPR050465">
    <property type="entry name" value="UPF0194_transport"/>
</dbReference>
<feature type="coiled-coil region" evidence="3">
    <location>
        <begin position="128"/>
        <end position="243"/>
    </location>
</feature>
<gene>
    <name evidence="5" type="ORF">JF50_07460</name>
</gene>
<accession>A0A0C1QGL1</accession>
<sequence length="422" mass="46744">MIRNTSKQDKAITKKSHYKKWVLSSLGGIGLISAVGFSYNSFSMLLSAEQVVSTQQLKMAQVVLGDMIQDIRVEGRTLAAVSPSLYAIASGTVTLHVKAGDTISEGQVLASIDSPELHNQLLQEEATLRRIEMEVKRQQIAIKQQQLDNTQAMELAKVELEAAQSEMARANASIEKQIISKLELEQTVVELKRAQLNERHAIDSLKLSQEQLSFELQSTQLDLDRQRHLVADLQRQVNALTLTSPLSGIVGNLNVQQKQHIQRDTELMSLVDLSELEVEAYIPENLADELGIGLSAKVQINNLYYPATLMAISPEVENGRVSGRIRFDQQPENLRQNQRINAQIIISHKQNILKVDRGAFIETGSATTAYKISQGSAYRTDIQLGVKSIREVEIKSGLQAGDTIVISSLAPFQQAQQVILSE</sequence>
<dbReference type="SUPFAM" id="SSF111369">
    <property type="entry name" value="HlyD-like secretion proteins"/>
    <property type="match status" value="1"/>
</dbReference>
<keyword evidence="4" id="KW-1133">Transmembrane helix</keyword>
<dbReference type="Gene3D" id="2.40.30.170">
    <property type="match status" value="1"/>
</dbReference>
<keyword evidence="2 3" id="KW-0175">Coiled coil</keyword>